<reference evidence="5 6" key="1">
    <citation type="submission" date="2019-09" db="EMBL/GenBank/DDBJ databases">
        <title>Genome sequence and assembly of Adhaeribacter sp.</title>
        <authorList>
            <person name="Chhetri G."/>
        </authorList>
    </citation>
    <scope>NUCLEOTIDE SEQUENCE [LARGE SCALE GENOMIC DNA]</scope>
    <source>
        <strain evidence="5 6">DK36</strain>
    </source>
</reference>
<dbReference type="AlphaFoldDB" id="A0A5M6DMU5"/>
<dbReference type="Pfam" id="PF16344">
    <property type="entry name" value="FecR_C"/>
    <property type="match status" value="1"/>
</dbReference>
<evidence type="ECO:0000256" key="2">
    <source>
        <dbReference type="SAM" id="Phobius"/>
    </source>
</evidence>
<accession>A0A5M6DMU5</accession>
<evidence type="ECO:0000313" key="6">
    <source>
        <dbReference type="Proteomes" id="UP000323426"/>
    </source>
</evidence>
<keyword evidence="2" id="KW-0812">Transmembrane</keyword>
<feature type="transmembrane region" description="Helical" evidence="2">
    <location>
        <begin position="101"/>
        <end position="121"/>
    </location>
</feature>
<dbReference type="PANTHER" id="PTHR30273">
    <property type="entry name" value="PERIPLASMIC SIGNAL SENSOR AND SIGMA FACTOR ACTIVATOR FECR-RELATED"/>
    <property type="match status" value="1"/>
</dbReference>
<dbReference type="InterPro" id="IPR006860">
    <property type="entry name" value="FecR"/>
</dbReference>
<name>A0A5M6DMU5_9BACT</name>
<proteinExistence type="predicted"/>
<dbReference type="PIRSF" id="PIRSF018266">
    <property type="entry name" value="FecR"/>
    <property type="match status" value="1"/>
</dbReference>
<dbReference type="InterPro" id="IPR012373">
    <property type="entry name" value="Ferrdict_sens_TM"/>
</dbReference>
<protein>
    <submittedName>
        <fullName evidence="5">DUF4974 domain-containing protein</fullName>
    </submittedName>
</protein>
<dbReference type="Gene3D" id="3.55.50.30">
    <property type="match status" value="1"/>
</dbReference>
<evidence type="ECO:0000313" key="5">
    <source>
        <dbReference type="EMBL" id="KAA5548841.1"/>
    </source>
</evidence>
<comment type="caution">
    <text evidence="5">The sequence shown here is derived from an EMBL/GenBank/DDBJ whole genome shotgun (WGS) entry which is preliminary data.</text>
</comment>
<dbReference type="Proteomes" id="UP000323426">
    <property type="component" value="Unassembled WGS sequence"/>
</dbReference>
<dbReference type="RefSeq" id="WP_150087168.1">
    <property type="nucleotide sequence ID" value="NZ_VWSF01000002.1"/>
</dbReference>
<feature type="domain" description="Protein FecR C-terminal" evidence="4">
    <location>
        <begin position="282"/>
        <end position="350"/>
    </location>
</feature>
<dbReference type="Pfam" id="PF04773">
    <property type="entry name" value="FecR"/>
    <property type="match status" value="1"/>
</dbReference>
<sequence length="353" mass="39805">MDYTGFTAPDFLLDDYFQSWVLQPNPENEKFWQNWLLAHPNKQHEVKKARELLLSLDFKPVVLPAEKVNHIWNNIEVRTQDTKVIPLVPEERPVTNNQINWLRVAAIFIGVLFAGLALWKFQKTESTQIRVATGFGEIRTVTLPDNSKVVLNGNSVLSYASSWDASSVREVKLQGEAYFSVTHTQNHQQFRVQASDGVNVEVLGTKFVLTNRPRKTRVVLSEGKVKVAVADAHGEENGSESSPKGTEAIMKPGELVELGPDRRLNKRTVHNPALYSAFLQHKIVFVDTPLSEVARVLKDTYGYQVTFTDPALATRRFTGSGHPKKIDLLLTAIEKSFRLTIEKKGRHITIKPA</sequence>
<gene>
    <name evidence="5" type="ORF">F0145_04835</name>
</gene>
<evidence type="ECO:0000259" key="4">
    <source>
        <dbReference type="Pfam" id="PF16344"/>
    </source>
</evidence>
<dbReference type="GO" id="GO:0016989">
    <property type="term" value="F:sigma factor antagonist activity"/>
    <property type="evidence" value="ECO:0007669"/>
    <property type="project" value="TreeGrafter"/>
</dbReference>
<feature type="region of interest" description="Disordered" evidence="1">
    <location>
        <begin position="231"/>
        <end position="250"/>
    </location>
</feature>
<dbReference type="Gene3D" id="2.60.120.1440">
    <property type="match status" value="1"/>
</dbReference>
<feature type="domain" description="FecR protein" evidence="3">
    <location>
        <begin position="130"/>
        <end position="226"/>
    </location>
</feature>
<dbReference type="EMBL" id="VWSF01000002">
    <property type="protein sequence ID" value="KAA5548841.1"/>
    <property type="molecule type" value="Genomic_DNA"/>
</dbReference>
<organism evidence="5 6">
    <name type="scientific">Adhaeribacter rhizoryzae</name>
    <dbReference type="NCBI Taxonomy" id="2607907"/>
    <lineage>
        <taxon>Bacteria</taxon>
        <taxon>Pseudomonadati</taxon>
        <taxon>Bacteroidota</taxon>
        <taxon>Cytophagia</taxon>
        <taxon>Cytophagales</taxon>
        <taxon>Hymenobacteraceae</taxon>
        <taxon>Adhaeribacter</taxon>
    </lineage>
</organism>
<keyword evidence="6" id="KW-1185">Reference proteome</keyword>
<evidence type="ECO:0000259" key="3">
    <source>
        <dbReference type="Pfam" id="PF04773"/>
    </source>
</evidence>
<evidence type="ECO:0000256" key="1">
    <source>
        <dbReference type="SAM" id="MobiDB-lite"/>
    </source>
</evidence>
<dbReference type="InterPro" id="IPR032508">
    <property type="entry name" value="FecR_C"/>
</dbReference>
<keyword evidence="2" id="KW-1133">Transmembrane helix</keyword>
<dbReference type="PANTHER" id="PTHR30273:SF2">
    <property type="entry name" value="PROTEIN FECR"/>
    <property type="match status" value="1"/>
</dbReference>
<keyword evidence="2" id="KW-0472">Membrane</keyword>